<sequence length="1042" mass="116581">MERRKTFTESNASNTGSNIKGLQLFIADLRASQQSEEQMKRIHSEIVKIKQHFNASNSKKKSTNGRLLKNDKYDGYQRKKYVAKLTYIYITSNTTMLNDILFGLDEVIELIKSNTFSEKFMGYMTIELLYRHKTVVDKINDAVVTQLIKDISSSNDDFTALGLNFVGVTGSLTKELALNSDLVSEVFQILRSPTSALHLKKKSTLAFLTLLKSENSILADDIKRKQLWIQRILSLLDDTDNYRLTLTTLPLVEYIAKNIDPSYFTRLVPQLSDILYRCIVASTSTTGRTSFPDEYNFANMPNPWLITKIVSLLNVLIISPSETEDTNALFESSLIHTDNIDSETLGKLRVCVMEAINLGTRRTADPMEKIVQNTILFSLINFASKLDPSHEAIVNSATALCDLLNSTDINVRYLALDSLIRLCTFSGKTAFDSIRGKNLELIFHILSSERDSSIIRKVVDLLYTFTDVDNVKTIVEQLLNFILTSRHLSDSHIKSDIAIKVAILTENYSTDPSWYVTISLKILSLGVNTSVKDEEIWIRLCQIVVNNPQLQTLTCQKLLEYLQSNQTSEYIVKVAAFLIGEHANLILDIASVPDLFNMFTEKYFKVQNSTKSMILTTMVQLYKTQSDIGSAVIKFYQLELNSLDIELQTRSYEYLKLIQVSKMSQNMKILDVLFQPLPPFNAKSNPLLKRLGSLPVGAFSSTTALTTSRSKSSSTILNNMKNDNSDNSMNAITTEGGSQGSDTISAPRPPPARKMRSSSTFNDMINKDSMVESKYSDLRMSNGWREGYSRMLQFKQGVLSTASPLLKILYRVTKIDPTSIEITLTFINQTEWEISSLTSEIIASRTNNNPEYFLQNVQPPESPSIKAHSKIEQKFQIVIRKPFSSDESPIVSVYFKCGGSMNTLNLKLGVGVTSTLASNGAVTLAQFIKRWKTLSDAMGKEGEYQSQNISFGQSTNDNDVGSNVSKLTNVVLRMGFDVVDQTTLSQTIFLAGIVHTKSDGNFGCLLKLACLDNGKLNITCKTTTGGTLAQNIVESIVYAIKK</sequence>
<dbReference type="Proteomes" id="UP000750334">
    <property type="component" value="Unassembled WGS sequence"/>
</dbReference>
<dbReference type="InterPro" id="IPR003164">
    <property type="entry name" value="Clathrin_a-adaptin_app_sub_C"/>
</dbReference>
<feature type="compositionally biased region" description="Polar residues" evidence="9">
    <location>
        <begin position="731"/>
        <end position="744"/>
    </location>
</feature>
<evidence type="ECO:0000256" key="7">
    <source>
        <dbReference type="PIRNR" id="PIRNR037091"/>
    </source>
</evidence>
<evidence type="ECO:0000256" key="2">
    <source>
        <dbReference type="ARBA" id="ARBA00022448"/>
    </source>
</evidence>
<comment type="subcellular location">
    <subcellularLocation>
        <location evidence="1">Membrane</location>
        <location evidence="1">Coated pit</location>
        <topology evidence="1">Peripheral membrane protein</topology>
        <orientation evidence="1">Cytoplasmic side</orientation>
    </subcellularLocation>
</comment>
<dbReference type="InterPro" id="IPR012295">
    <property type="entry name" value="TBP_dom_sf"/>
</dbReference>
<comment type="function">
    <text evidence="7">Adaptins are components of the adaptor complexes which link clathrin to receptors in coated vesicles. Clathrin-associated protein complexes are believed to interact with the cytoplasmic tails of membrane proteins, leading to their selection and concentration.</text>
</comment>
<evidence type="ECO:0000256" key="1">
    <source>
        <dbReference type="ARBA" id="ARBA00004277"/>
    </source>
</evidence>
<dbReference type="Gene3D" id="3.30.310.10">
    <property type="entry name" value="TATA-Binding Protein"/>
    <property type="match status" value="1"/>
</dbReference>
<comment type="similarity">
    <text evidence="7">Belongs to the adaptor complexes large subunit family.</text>
</comment>
<dbReference type="Gene3D" id="2.60.40.1230">
    <property type="match status" value="1"/>
</dbReference>
<keyword evidence="6 7" id="KW-0168">Coated pit</keyword>
<evidence type="ECO:0000256" key="5">
    <source>
        <dbReference type="ARBA" id="ARBA00023136"/>
    </source>
</evidence>
<evidence type="ECO:0000256" key="8">
    <source>
        <dbReference type="PIRSR" id="PIRSR037091-1"/>
    </source>
</evidence>
<dbReference type="OrthoDB" id="28053at2759"/>
<dbReference type="GO" id="GO:0006886">
    <property type="term" value="P:intracellular protein transport"/>
    <property type="evidence" value="ECO:0007669"/>
    <property type="project" value="UniProtKB-UniRule"/>
</dbReference>
<organism evidence="11 12">
    <name type="scientific">Maudiozyma exigua</name>
    <name type="common">Yeast</name>
    <name type="synonym">Kazachstania exigua</name>
    <dbReference type="NCBI Taxonomy" id="34358"/>
    <lineage>
        <taxon>Eukaryota</taxon>
        <taxon>Fungi</taxon>
        <taxon>Dikarya</taxon>
        <taxon>Ascomycota</taxon>
        <taxon>Saccharomycotina</taxon>
        <taxon>Saccharomycetes</taxon>
        <taxon>Saccharomycetales</taxon>
        <taxon>Saccharomycetaceae</taxon>
        <taxon>Maudiozyma</taxon>
    </lineage>
</organism>
<dbReference type="InterPro" id="IPR013041">
    <property type="entry name" value="Clathrin_app_Ig-like_sf"/>
</dbReference>
<accession>A0A9P6W1Y3</accession>
<dbReference type="Gene3D" id="1.25.10.10">
    <property type="entry name" value="Leucine-rich Repeat Variant"/>
    <property type="match status" value="1"/>
</dbReference>
<feature type="region of interest" description="Disordered" evidence="9">
    <location>
        <begin position="710"/>
        <end position="758"/>
    </location>
</feature>
<evidence type="ECO:0000256" key="4">
    <source>
        <dbReference type="ARBA" id="ARBA00022927"/>
    </source>
</evidence>
<evidence type="ECO:0000256" key="9">
    <source>
        <dbReference type="SAM" id="MobiDB-lite"/>
    </source>
</evidence>
<dbReference type="SUPFAM" id="SSF49348">
    <property type="entry name" value="Clathrin adaptor appendage domain"/>
    <property type="match status" value="1"/>
</dbReference>
<dbReference type="PIRSF" id="PIRSF037091">
    <property type="entry name" value="AP2_complex_alpha"/>
    <property type="match status" value="1"/>
</dbReference>
<comment type="caution">
    <text evidence="11">The sequence shown here is derived from an EMBL/GenBank/DDBJ whole genome shotgun (WGS) entry which is preliminary data.</text>
</comment>
<keyword evidence="2 7" id="KW-0813">Transport</keyword>
<dbReference type="Pfam" id="PF02296">
    <property type="entry name" value="Alpha_adaptin_C"/>
    <property type="match status" value="1"/>
</dbReference>
<dbReference type="InterPro" id="IPR017104">
    <property type="entry name" value="AP2_complex_asu"/>
</dbReference>
<keyword evidence="12" id="KW-1185">Reference proteome</keyword>
<keyword evidence="3 7" id="KW-0254">Endocytosis</keyword>
<evidence type="ECO:0000313" key="11">
    <source>
        <dbReference type="EMBL" id="KAG0661483.1"/>
    </source>
</evidence>
<name>A0A9P6W1Y3_MAUEX</name>
<keyword evidence="5 7" id="KW-0472">Membrane</keyword>
<dbReference type="InterPro" id="IPR016024">
    <property type="entry name" value="ARM-type_fold"/>
</dbReference>
<feature type="domain" description="Clathrin adaptor alpha/beta/gamma-adaptin appendage Ig-like subdomain" evidence="10">
    <location>
        <begin position="789"/>
        <end position="909"/>
    </location>
</feature>
<reference evidence="11 12" key="1">
    <citation type="submission" date="2020-11" db="EMBL/GenBank/DDBJ databases">
        <title>Kefir isolates.</title>
        <authorList>
            <person name="Marcisauskas S."/>
            <person name="Kim Y."/>
            <person name="Blasche S."/>
        </authorList>
    </citation>
    <scope>NUCLEOTIDE SEQUENCE [LARGE SCALE GENOMIC DNA]</scope>
    <source>
        <strain evidence="11 12">OG2</strain>
    </source>
</reference>
<dbReference type="EMBL" id="PUHR01000159">
    <property type="protein sequence ID" value="KAG0661483.1"/>
    <property type="molecule type" value="Genomic_DNA"/>
</dbReference>
<evidence type="ECO:0000256" key="3">
    <source>
        <dbReference type="ARBA" id="ARBA00022583"/>
    </source>
</evidence>
<dbReference type="SUPFAM" id="SSF48371">
    <property type="entry name" value="ARM repeat"/>
    <property type="match status" value="1"/>
</dbReference>
<dbReference type="GO" id="GO:0072583">
    <property type="term" value="P:clathrin-dependent endocytosis"/>
    <property type="evidence" value="ECO:0007669"/>
    <property type="project" value="InterPro"/>
</dbReference>
<dbReference type="SUPFAM" id="SSF55711">
    <property type="entry name" value="Subdomain of clathrin and coatomer appendage domain"/>
    <property type="match status" value="1"/>
</dbReference>
<dbReference type="InterPro" id="IPR008152">
    <property type="entry name" value="Clathrin_a/b/g-adaptin_app_Ig"/>
</dbReference>
<feature type="binding site" evidence="8">
    <location>
        <begin position="80"/>
        <end position="84"/>
    </location>
    <ligand>
        <name>a 1,2-diacyl-sn-glycero-3-phospho-(1D-myo-inositol-3,4,5-trisphosphate)</name>
        <dbReference type="ChEBI" id="CHEBI:57836"/>
    </ligand>
</feature>
<proteinExistence type="inferred from homology"/>
<protein>
    <recommendedName>
        <fullName evidence="7">AP-2 complex subunit alpha</fullName>
    </recommendedName>
</protein>
<dbReference type="AlphaFoldDB" id="A0A9P6W1Y3"/>
<dbReference type="GO" id="GO:0035615">
    <property type="term" value="F:clathrin adaptor activity"/>
    <property type="evidence" value="ECO:0007669"/>
    <property type="project" value="InterPro"/>
</dbReference>
<dbReference type="InterPro" id="IPR009028">
    <property type="entry name" value="Coatomer/calthrin_app_sub_C"/>
</dbReference>
<dbReference type="PANTHER" id="PTHR22780">
    <property type="entry name" value="ADAPTIN, ALPHA/GAMMA/EPSILON"/>
    <property type="match status" value="1"/>
</dbReference>
<dbReference type="SMART" id="SM00809">
    <property type="entry name" value="Alpha_adaptinC2"/>
    <property type="match status" value="1"/>
</dbReference>
<evidence type="ECO:0000259" key="10">
    <source>
        <dbReference type="SMART" id="SM00809"/>
    </source>
</evidence>
<feature type="binding site" evidence="8">
    <location>
        <position position="76"/>
    </location>
    <ligand>
        <name>a 1,2-diacyl-sn-glycero-3-phospho-(1D-myo-inositol-3,4,5-trisphosphate)</name>
        <dbReference type="ChEBI" id="CHEBI:57836"/>
    </ligand>
</feature>
<dbReference type="InterPro" id="IPR002553">
    <property type="entry name" value="Clathrin/coatomer_adapt-like_N"/>
</dbReference>
<evidence type="ECO:0000256" key="6">
    <source>
        <dbReference type="ARBA" id="ARBA00023176"/>
    </source>
</evidence>
<dbReference type="InterPro" id="IPR011989">
    <property type="entry name" value="ARM-like"/>
</dbReference>
<gene>
    <name evidence="11" type="ORF">C6P45_001305</name>
</gene>
<evidence type="ECO:0000313" key="12">
    <source>
        <dbReference type="Proteomes" id="UP000750334"/>
    </source>
</evidence>
<dbReference type="Pfam" id="PF01602">
    <property type="entry name" value="Adaptin_N"/>
    <property type="match status" value="1"/>
</dbReference>
<dbReference type="GO" id="GO:0030122">
    <property type="term" value="C:AP-2 adaptor complex"/>
    <property type="evidence" value="ECO:0007669"/>
    <property type="project" value="InterPro"/>
</dbReference>
<feature type="compositionally biased region" description="Low complexity" evidence="9">
    <location>
        <begin position="718"/>
        <end position="730"/>
    </location>
</feature>
<keyword evidence="4 7" id="KW-0653">Protein transport</keyword>
<dbReference type="InterPro" id="IPR050840">
    <property type="entry name" value="Adaptor_Complx_Large_Subunit"/>
</dbReference>